<accession>A0AA88J0R3</accession>
<dbReference type="AlphaFoldDB" id="A0AA88J0R3"/>
<comment type="caution">
    <text evidence="2">The sequence shown here is derived from an EMBL/GenBank/DDBJ whole genome shotgun (WGS) entry which is preliminary data.</text>
</comment>
<evidence type="ECO:0000313" key="3">
    <source>
        <dbReference type="Proteomes" id="UP001187192"/>
    </source>
</evidence>
<feature type="region of interest" description="Disordered" evidence="1">
    <location>
        <begin position="96"/>
        <end position="116"/>
    </location>
</feature>
<evidence type="ECO:0000313" key="2">
    <source>
        <dbReference type="EMBL" id="GMN62178.1"/>
    </source>
</evidence>
<feature type="region of interest" description="Disordered" evidence="1">
    <location>
        <begin position="1"/>
        <end position="25"/>
    </location>
</feature>
<protein>
    <submittedName>
        <fullName evidence="2">Uncharacterized protein</fullName>
    </submittedName>
</protein>
<feature type="compositionally biased region" description="Acidic residues" evidence="1">
    <location>
        <begin position="8"/>
        <end position="25"/>
    </location>
</feature>
<name>A0AA88J0R3_FICCA</name>
<keyword evidence="3" id="KW-1185">Reference proteome</keyword>
<gene>
    <name evidence="2" type="ORF">TIFTF001_031266</name>
</gene>
<reference evidence="2" key="1">
    <citation type="submission" date="2023-07" db="EMBL/GenBank/DDBJ databases">
        <title>draft genome sequence of fig (Ficus carica).</title>
        <authorList>
            <person name="Takahashi T."/>
            <person name="Nishimura K."/>
        </authorList>
    </citation>
    <scope>NUCLEOTIDE SEQUENCE</scope>
</reference>
<organism evidence="2 3">
    <name type="scientific">Ficus carica</name>
    <name type="common">Common fig</name>
    <dbReference type="NCBI Taxonomy" id="3494"/>
    <lineage>
        <taxon>Eukaryota</taxon>
        <taxon>Viridiplantae</taxon>
        <taxon>Streptophyta</taxon>
        <taxon>Embryophyta</taxon>
        <taxon>Tracheophyta</taxon>
        <taxon>Spermatophyta</taxon>
        <taxon>Magnoliopsida</taxon>
        <taxon>eudicotyledons</taxon>
        <taxon>Gunneridae</taxon>
        <taxon>Pentapetalae</taxon>
        <taxon>rosids</taxon>
        <taxon>fabids</taxon>
        <taxon>Rosales</taxon>
        <taxon>Moraceae</taxon>
        <taxon>Ficeae</taxon>
        <taxon>Ficus</taxon>
    </lineage>
</organism>
<evidence type="ECO:0000256" key="1">
    <source>
        <dbReference type="SAM" id="MobiDB-lite"/>
    </source>
</evidence>
<sequence length="132" mass="14690">MNEFSSASEDEEEDRSSEDEISDEDGFLAVAVVAMAASRHNRRRDPQPMHNSRLIGSMRVEEIINGHEEIIQDLISMKSDTFKALSHVLDYVLANGVDGTGPSTGTQQDASRRGAMSQLRDVLADDMWDSYQ</sequence>
<proteinExistence type="predicted"/>
<dbReference type="Proteomes" id="UP001187192">
    <property type="component" value="Unassembled WGS sequence"/>
</dbReference>
<dbReference type="EMBL" id="BTGU01000124">
    <property type="protein sequence ID" value="GMN62178.1"/>
    <property type="molecule type" value="Genomic_DNA"/>
</dbReference>